<name>A0A9N9LC49_9HELO</name>
<dbReference type="Proteomes" id="UP000696280">
    <property type="component" value="Unassembled WGS sequence"/>
</dbReference>
<evidence type="ECO:0000313" key="1">
    <source>
        <dbReference type="EMBL" id="CAG8961515.1"/>
    </source>
</evidence>
<evidence type="ECO:0000313" key="2">
    <source>
        <dbReference type="Proteomes" id="UP000696280"/>
    </source>
</evidence>
<organism evidence="1 2">
    <name type="scientific">Hymenoscyphus fraxineus</name>
    <dbReference type="NCBI Taxonomy" id="746836"/>
    <lineage>
        <taxon>Eukaryota</taxon>
        <taxon>Fungi</taxon>
        <taxon>Dikarya</taxon>
        <taxon>Ascomycota</taxon>
        <taxon>Pezizomycotina</taxon>
        <taxon>Leotiomycetes</taxon>
        <taxon>Helotiales</taxon>
        <taxon>Helotiaceae</taxon>
        <taxon>Hymenoscyphus</taxon>
    </lineage>
</organism>
<dbReference type="AlphaFoldDB" id="A0A9N9LC49"/>
<dbReference type="OrthoDB" id="4252443at2759"/>
<proteinExistence type="predicted"/>
<keyword evidence="2" id="KW-1185">Reference proteome</keyword>
<comment type="caution">
    <text evidence="1">The sequence shown here is derived from an EMBL/GenBank/DDBJ whole genome shotgun (WGS) entry which is preliminary data.</text>
</comment>
<gene>
    <name evidence="1" type="ORF">HYFRA_00013866</name>
</gene>
<reference evidence="1" key="1">
    <citation type="submission" date="2021-07" db="EMBL/GenBank/DDBJ databases">
        <authorList>
            <person name="Durling M."/>
        </authorList>
    </citation>
    <scope>NUCLEOTIDE SEQUENCE</scope>
</reference>
<dbReference type="EMBL" id="CAJVRL010000111">
    <property type="protein sequence ID" value="CAG8961515.1"/>
    <property type="molecule type" value="Genomic_DNA"/>
</dbReference>
<accession>A0A9N9LC49</accession>
<sequence>MARVPAKFQLLAYPGDSSSLYWNSAITGHFIALVERQRAFLRTLIECPKYATYVRSFSWTFIWYDREPYMKYDNAVTDVDYQLWEVFSRLYKVKYLDLAVLRTERGLEYEPYTRQPPSVFFPQVVELRLAGWIPQKIVVNILNPVDVSMLQFLALDELQEEGHIFDGFPISQDLNKGYWDAEWRATLCDNHIKKLNSQDDYIVFLGPMWISFLQAVGQLGSLKHLEVRYPPLKQVSSYGECPEYQFYFSVMAELMESVAVTLETLFLKFVREMEGKYETGAKAGAYAKFDNLCRLNSSDVILESISNVFCLKDNWRCKAL</sequence>
<protein>
    <submittedName>
        <fullName evidence="1">Uncharacterized protein</fullName>
    </submittedName>
</protein>